<dbReference type="InterPro" id="IPR016036">
    <property type="entry name" value="Malonyl_transacylase_ACP-bd"/>
</dbReference>
<keyword evidence="1" id="KW-0808">Transferase</keyword>
<dbReference type="Pfam" id="PF00698">
    <property type="entry name" value="Acyl_transf_1"/>
    <property type="match status" value="1"/>
</dbReference>
<dbReference type="SMART" id="SM00827">
    <property type="entry name" value="PKS_AT"/>
    <property type="match status" value="1"/>
</dbReference>
<evidence type="ECO:0000313" key="3">
    <source>
        <dbReference type="EMBL" id="KAJ8027952.1"/>
    </source>
</evidence>
<dbReference type="InterPro" id="IPR050444">
    <property type="entry name" value="Polyketide_Synthase"/>
</dbReference>
<dbReference type="SUPFAM" id="SSF52151">
    <property type="entry name" value="FabD/lysophospholipase-like"/>
    <property type="match status" value="1"/>
</dbReference>
<dbReference type="PANTHER" id="PTHR45681">
    <property type="entry name" value="POLYKETIDE SYNTHASE 44-RELATED"/>
    <property type="match status" value="1"/>
</dbReference>
<evidence type="ECO:0000313" key="4">
    <source>
        <dbReference type="Proteomes" id="UP001152320"/>
    </source>
</evidence>
<sequence>MLPPNHCNNTISSFLHVEIAQPSICALQIALAEVYRQLVVLPHAVIGSSLGEVAAACVAGYLTFRDTMKLVYIRSISLDCMTGKGDMAIIFLQAFKVREKLLSPEYKGKVEFACVNSPCHTVIAGYVDELSSLVDYFESQGVRRVNLKVRNAFHSFQQEEIKETFLVKTNFLQSASQHEYKKYLHRLIPMISTVTGEFVSHEDLNSNQYWWKNIRQPVELERSLRRLYACGYNVFLEIGPHAYYSKAIRETLESASQTTDACYHAHC</sequence>
<comment type="caution">
    <text evidence="3">The sequence shown here is derived from an EMBL/GenBank/DDBJ whole genome shotgun (WGS) entry which is preliminary data.</text>
</comment>
<organism evidence="3 4">
    <name type="scientific">Holothuria leucospilota</name>
    <name type="common">Black long sea cucumber</name>
    <name type="synonym">Mertensiothuria leucospilota</name>
    <dbReference type="NCBI Taxonomy" id="206669"/>
    <lineage>
        <taxon>Eukaryota</taxon>
        <taxon>Metazoa</taxon>
        <taxon>Echinodermata</taxon>
        <taxon>Eleutherozoa</taxon>
        <taxon>Echinozoa</taxon>
        <taxon>Holothuroidea</taxon>
        <taxon>Aspidochirotacea</taxon>
        <taxon>Aspidochirotida</taxon>
        <taxon>Holothuriidae</taxon>
        <taxon>Holothuria</taxon>
    </lineage>
</organism>
<accession>A0A9Q1BJS8</accession>
<dbReference type="OrthoDB" id="329835at2759"/>
<dbReference type="Gene3D" id="3.40.366.10">
    <property type="entry name" value="Malonyl-Coenzyme A Acyl Carrier Protein, domain 2"/>
    <property type="match status" value="1"/>
</dbReference>
<evidence type="ECO:0000259" key="2">
    <source>
        <dbReference type="SMART" id="SM00827"/>
    </source>
</evidence>
<dbReference type="Proteomes" id="UP001152320">
    <property type="component" value="Chromosome 15"/>
</dbReference>
<dbReference type="InterPro" id="IPR014043">
    <property type="entry name" value="Acyl_transferase_dom"/>
</dbReference>
<dbReference type="SUPFAM" id="SSF55048">
    <property type="entry name" value="Probable ACP-binding domain of malonyl-CoA ACP transacylase"/>
    <property type="match status" value="1"/>
</dbReference>
<dbReference type="AlphaFoldDB" id="A0A9Q1BJS8"/>
<reference evidence="3" key="1">
    <citation type="submission" date="2021-10" db="EMBL/GenBank/DDBJ databases">
        <title>Tropical sea cucumber genome reveals ecological adaptation and Cuvierian tubules defense mechanism.</title>
        <authorList>
            <person name="Chen T."/>
        </authorList>
    </citation>
    <scope>NUCLEOTIDE SEQUENCE</scope>
    <source>
        <strain evidence="3">Nanhai2018</strain>
        <tissue evidence="3">Muscle</tissue>
    </source>
</reference>
<proteinExistence type="predicted"/>
<dbReference type="GO" id="GO:0016740">
    <property type="term" value="F:transferase activity"/>
    <property type="evidence" value="ECO:0007669"/>
    <property type="project" value="UniProtKB-KW"/>
</dbReference>
<feature type="domain" description="Malonyl-CoA:ACP transacylase (MAT)" evidence="2">
    <location>
        <begin position="7"/>
        <end position="267"/>
    </location>
</feature>
<protein>
    <submittedName>
        <fullName evidence="3">Polyketide synthase 16</fullName>
    </submittedName>
</protein>
<name>A0A9Q1BJS8_HOLLE</name>
<dbReference type="InterPro" id="IPR001227">
    <property type="entry name" value="Ac_transferase_dom_sf"/>
</dbReference>
<evidence type="ECO:0000256" key="1">
    <source>
        <dbReference type="ARBA" id="ARBA00022679"/>
    </source>
</evidence>
<keyword evidence="4" id="KW-1185">Reference proteome</keyword>
<dbReference type="PANTHER" id="PTHR45681:SF6">
    <property type="entry name" value="POLYKETIDE SYNTHASE 37"/>
    <property type="match status" value="1"/>
</dbReference>
<dbReference type="InterPro" id="IPR016035">
    <property type="entry name" value="Acyl_Trfase/lysoPLipase"/>
</dbReference>
<dbReference type="EMBL" id="JAIZAY010000015">
    <property type="protein sequence ID" value="KAJ8027952.1"/>
    <property type="molecule type" value="Genomic_DNA"/>
</dbReference>
<gene>
    <name evidence="3" type="ORF">HOLleu_30055</name>
</gene>